<sequence>MTCVLPTPFWRGRRVGADLGEARTGSVDATATLDHGSAEVRALVDTVGATVPSDDAAAFVRAVHSQVAGDVRPVYSVDESCPASRTLRRGRGSCSQRLAVVEAASRAVGIPTRVRGLLVSGEFWYPRFPRLRRLVPRDVVIAWPELFVDGSWRPIDEIVARPHAASGSAPVCPAPFTNDSETLFDAAARTRIGWDEPPAGCDLCDLSHVVVRDLGRFDSRDALFARHGQTLCWPARRLADPLLGRWSPTTATPAA</sequence>
<evidence type="ECO:0000259" key="1">
    <source>
        <dbReference type="Pfam" id="PF01841"/>
    </source>
</evidence>
<dbReference type="KEGG" id="lxl:KDY119_02945"/>
<accession>A0A5P9QD79</accession>
<dbReference type="InterPro" id="IPR002931">
    <property type="entry name" value="Transglutaminase-like"/>
</dbReference>
<dbReference type="EMBL" id="CP045529">
    <property type="protein sequence ID" value="QFU99414.1"/>
    <property type="molecule type" value="Genomic_DNA"/>
</dbReference>
<name>A0A5P9QD79_9MICO</name>
<dbReference type="AlphaFoldDB" id="A0A5P9QD79"/>
<keyword evidence="3" id="KW-1185">Reference proteome</keyword>
<dbReference type="OrthoDB" id="4461372at2"/>
<dbReference type="Proteomes" id="UP000326702">
    <property type="component" value="Chromosome"/>
</dbReference>
<dbReference type="InterPro" id="IPR038765">
    <property type="entry name" value="Papain-like_cys_pep_sf"/>
</dbReference>
<organism evidence="2 3">
    <name type="scientific">Luteimicrobium xylanilyticum</name>
    <dbReference type="NCBI Taxonomy" id="1133546"/>
    <lineage>
        <taxon>Bacteria</taxon>
        <taxon>Bacillati</taxon>
        <taxon>Actinomycetota</taxon>
        <taxon>Actinomycetes</taxon>
        <taxon>Micrococcales</taxon>
        <taxon>Luteimicrobium</taxon>
    </lineage>
</organism>
<feature type="domain" description="Transglutaminase-like" evidence="1">
    <location>
        <begin position="48"/>
        <end position="156"/>
    </location>
</feature>
<reference evidence="2 3" key="1">
    <citation type="submission" date="2019-10" db="EMBL/GenBank/DDBJ databases">
        <title>Genome sequence of Luteimicrobium xylanilyticum HY-24.</title>
        <authorList>
            <person name="Kim D.Y."/>
            <person name="Park H.-Y."/>
        </authorList>
    </citation>
    <scope>NUCLEOTIDE SEQUENCE [LARGE SCALE GENOMIC DNA]</scope>
    <source>
        <strain evidence="2 3">HY-24</strain>
    </source>
</reference>
<evidence type="ECO:0000313" key="3">
    <source>
        <dbReference type="Proteomes" id="UP000326702"/>
    </source>
</evidence>
<protein>
    <recommendedName>
        <fullName evidence="1">Transglutaminase-like domain-containing protein</fullName>
    </recommendedName>
</protein>
<gene>
    <name evidence="2" type="ORF">KDY119_02945</name>
</gene>
<dbReference type="Pfam" id="PF01841">
    <property type="entry name" value="Transglut_core"/>
    <property type="match status" value="1"/>
</dbReference>
<dbReference type="SUPFAM" id="SSF54001">
    <property type="entry name" value="Cysteine proteinases"/>
    <property type="match status" value="1"/>
</dbReference>
<evidence type="ECO:0000313" key="2">
    <source>
        <dbReference type="EMBL" id="QFU99414.1"/>
    </source>
</evidence>
<proteinExistence type="predicted"/>
<dbReference type="RefSeq" id="WP_036947304.1">
    <property type="nucleotide sequence ID" value="NZ_BAABIH010000008.1"/>
</dbReference>
<dbReference type="Gene3D" id="3.10.620.30">
    <property type="match status" value="1"/>
</dbReference>